<gene>
    <name evidence="2" type="ORF">AVDCRST_MAG35-2526</name>
</gene>
<evidence type="ECO:0000256" key="1">
    <source>
        <dbReference type="SAM" id="MobiDB-lite"/>
    </source>
</evidence>
<proteinExistence type="predicted"/>
<dbReference type="AlphaFoldDB" id="A0A6J4Q231"/>
<organism evidence="2">
    <name type="scientific">uncultured Quadrisphaera sp</name>
    <dbReference type="NCBI Taxonomy" id="904978"/>
    <lineage>
        <taxon>Bacteria</taxon>
        <taxon>Bacillati</taxon>
        <taxon>Actinomycetota</taxon>
        <taxon>Actinomycetes</taxon>
        <taxon>Kineosporiales</taxon>
        <taxon>Kineosporiaceae</taxon>
        <taxon>Quadrisphaera</taxon>
        <taxon>environmental samples</taxon>
    </lineage>
</organism>
<evidence type="ECO:0000313" key="2">
    <source>
        <dbReference type="EMBL" id="CAA9429944.1"/>
    </source>
</evidence>
<feature type="region of interest" description="Disordered" evidence="1">
    <location>
        <begin position="1"/>
        <end position="84"/>
    </location>
</feature>
<accession>A0A6J4Q231</accession>
<feature type="compositionally biased region" description="Basic residues" evidence="1">
    <location>
        <begin position="44"/>
        <end position="54"/>
    </location>
</feature>
<feature type="compositionally biased region" description="Basic residues" evidence="1">
    <location>
        <begin position="24"/>
        <end position="36"/>
    </location>
</feature>
<dbReference type="EMBL" id="CADCUY010000510">
    <property type="protein sequence ID" value="CAA9429944.1"/>
    <property type="molecule type" value="Genomic_DNA"/>
</dbReference>
<sequence length="84" mass="9088">MVAVARAPQEGQGDRDEPASRAPVGRRRGRPGRRLGGRPPRLLGRGRRRRRRGGRPAQPGPLGHDLTALAHPTAARPTAPEDRP</sequence>
<protein>
    <submittedName>
        <fullName evidence="2">Uncharacterized protein</fullName>
    </submittedName>
</protein>
<reference evidence="2" key="1">
    <citation type="submission" date="2020-02" db="EMBL/GenBank/DDBJ databases">
        <authorList>
            <person name="Meier V. D."/>
        </authorList>
    </citation>
    <scope>NUCLEOTIDE SEQUENCE</scope>
    <source>
        <strain evidence="2">AVDCRST_MAG35</strain>
    </source>
</reference>
<name>A0A6J4Q231_9ACTN</name>